<feature type="active site" description="Proton donor" evidence="7">
    <location>
        <position position="853"/>
    </location>
</feature>
<dbReference type="InterPro" id="IPR018523">
    <property type="entry name" value="Isocitrate_lyase_ph_CS"/>
</dbReference>
<dbReference type="GO" id="GO:0006099">
    <property type="term" value="P:tricarboxylic acid cycle"/>
    <property type="evidence" value="ECO:0007669"/>
    <property type="project" value="UniProtKB-KW"/>
</dbReference>
<dbReference type="InterPro" id="IPR040442">
    <property type="entry name" value="Pyrv_kinase-like_dom_sf"/>
</dbReference>
<dbReference type="InterPro" id="IPR044856">
    <property type="entry name" value="Malate_synth_C_sf"/>
</dbReference>
<reference evidence="10" key="1">
    <citation type="submission" date="2022-11" db="UniProtKB">
        <authorList>
            <consortium name="WormBaseParasite"/>
        </authorList>
    </citation>
    <scope>IDENTIFICATION</scope>
</reference>
<evidence type="ECO:0000256" key="1">
    <source>
        <dbReference type="ARBA" id="ARBA00004793"/>
    </source>
</evidence>
<organism evidence="9 10">
    <name type="scientific">Meloidogyne floridensis</name>
    <dbReference type="NCBI Taxonomy" id="298350"/>
    <lineage>
        <taxon>Eukaryota</taxon>
        <taxon>Metazoa</taxon>
        <taxon>Ecdysozoa</taxon>
        <taxon>Nematoda</taxon>
        <taxon>Chromadorea</taxon>
        <taxon>Rhabditida</taxon>
        <taxon>Tylenchina</taxon>
        <taxon>Tylenchomorpha</taxon>
        <taxon>Tylenchoidea</taxon>
        <taxon>Meloidogynidae</taxon>
        <taxon>Meloidogyninae</taxon>
        <taxon>Meloidogyne</taxon>
    </lineage>
</organism>
<feature type="domain" description="Apple" evidence="8">
    <location>
        <begin position="936"/>
        <end position="1025"/>
    </location>
</feature>
<proteinExistence type="predicted"/>
<feature type="active site" description="Proton acceptor" evidence="7">
    <location>
        <position position="603"/>
    </location>
</feature>
<dbReference type="WBParaSite" id="scf7180000422838.g9707">
    <property type="protein sequence ID" value="scf7180000422838.g9707"/>
    <property type="gene ID" value="scf7180000422838.g9707"/>
</dbReference>
<dbReference type="Proteomes" id="UP000887560">
    <property type="component" value="Unplaced"/>
</dbReference>
<dbReference type="InterPro" id="IPR046363">
    <property type="entry name" value="MS_N_TIM-barrel_dom"/>
</dbReference>
<keyword evidence="9" id="KW-1185">Reference proteome</keyword>
<dbReference type="InterPro" id="IPR003609">
    <property type="entry name" value="Pan_app"/>
</dbReference>
<dbReference type="InterPro" id="IPR048355">
    <property type="entry name" value="MS_C"/>
</dbReference>
<accession>A0A915P300</accession>
<evidence type="ECO:0000256" key="2">
    <source>
        <dbReference type="ARBA" id="ARBA00022435"/>
    </source>
</evidence>
<dbReference type="Pfam" id="PF00463">
    <property type="entry name" value="ICL"/>
    <property type="match status" value="1"/>
</dbReference>
<dbReference type="Gene3D" id="3.20.20.360">
    <property type="entry name" value="Malate synthase, domain 3"/>
    <property type="match status" value="2"/>
</dbReference>
<dbReference type="InterPro" id="IPR048356">
    <property type="entry name" value="MS_N"/>
</dbReference>
<dbReference type="Pfam" id="PF01274">
    <property type="entry name" value="MS_TIM-barrel"/>
    <property type="match status" value="1"/>
</dbReference>
<dbReference type="AlphaFoldDB" id="A0A915P300"/>
<evidence type="ECO:0000313" key="9">
    <source>
        <dbReference type="Proteomes" id="UP000887560"/>
    </source>
</evidence>
<dbReference type="PROSITE" id="PS00161">
    <property type="entry name" value="ISOCITRATE_LYASE"/>
    <property type="match status" value="1"/>
</dbReference>
<comment type="catalytic activity">
    <reaction evidence="6">
        <text>glyoxylate + acetyl-CoA + H2O = (S)-malate + CoA + H(+)</text>
        <dbReference type="Rhea" id="RHEA:18181"/>
        <dbReference type="ChEBI" id="CHEBI:15377"/>
        <dbReference type="ChEBI" id="CHEBI:15378"/>
        <dbReference type="ChEBI" id="CHEBI:15589"/>
        <dbReference type="ChEBI" id="CHEBI:36655"/>
        <dbReference type="ChEBI" id="CHEBI:57287"/>
        <dbReference type="ChEBI" id="CHEBI:57288"/>
        <dbReference type="EC" id="2.3.3.9"/>
    </reaction>
</comment>
<dbReference type="Pfam" id="PF20656">
    <property type="entry name" value="MS_N"/>
    <property type="match status" value="1"/>
</dbReference>
<dbReference type="NCBIfam" id="TIGR01346">
    <property type="entry name" value="isocit_lyase"/>
    <property type="match status" value="1"/>
</dbReference>
<dbReference type="InterPro" id="IPR015813">
    <property type="entry name" value="Pyrv/PenolPyrv_kinase-like_dom"/>
</dbReference>
<dbReference type="InterPro" id="IPR006254">
    <property type="entry name" value="Isocitrate_lyase"/>
</dbReference>
<dbReference type="Gene3D" id="1.20.1220.12">
    <property type="entry name" value="Malate synthase, domain III"/>
    <property type="match status" value="1"/>
</dbReference>
<dbReference type="GO" id="GO:0006097">
    <property type="term" value="P:glyoxylate cycle"/>
    <property type="evidence" value="ECO:0007669"/>
    <property type="project" value="UniProtKB-KW"/>
</dbReference>
<dbReference type="CDD" id="cd00377">
    <property type="entry name" value="ICL_PEPM"/>
    <property type="match status" value="1"/>
</dbReference>
<evidence type="ECO:0000256" key="6">
    <source>
        <dbReference type="ARBA" id="ARBA00047918"/>
    </source>
</evidence>
<keyword evidence="3" id="KW-0816">Tricarboxylic acid cycle</keyword>
<dbReference type="InterPro" id="IPR006252">
    <property type="entry name" value="Malate_synthA"/>
</dbReference>
<dbReference type="PANTHER" id="PTHR21631:SF3">
    <property type="entry name" value="BIFUNCTIONAL GLYOXYLATE CYCLE PROTEIN"/>
    <property type="match status" value="1"/>
</dbReference>
<comment type="pathway">
    <text evidence="1">Carbohydrate metabolism; glyoxylate cycle; (S)-malate from isocitrate: step 1/2.</text>
</comment>
<dbReference type="InterPro" id="IPR039556">
    <property type="entry name" value="ICL/PEPM"/>
</dbReference>
<dbReference type="InterPro" id="IPR001465">
    <property type="entry name" value="Malate_synthase_TIM"/>
</dbReference>
<dbReference type="CDD" id="cd00727">
    <property type="entry name" value="malate_synt_A"/>
    <property type="match status" value="1"/>
</dbReference>
<dbReference type="GO" id="GO:0004474">
    <property type="term" value="F:malate synthase activity"/>
    <property type="evidence" value="ECO:0007669"/>
    <property type="project" value="UniProtKB-EC"/>
</dbReference>
<name>A0A915P300_9BILA</name>
<protein>
    <submittedName>
        <fullName evidence="10">Malate synthase</fullName>
    </submittedName>
</protein>
<dbReference type="InterPro" id="IPR011076">
    <property type="entry name" value="Malate_synth_sf"/>
</dbReference>
<evidence type="ECO:0000256" key="4">
    <source>
        <dbReference type="ARBA" id="ARBA00022679"/>
    </source>
</evidence>
<dbReference type="FunFam" id="3.20.20.60:FF:000005">
    <property type="entry name" value="Isocitrate lyase"/>
    <property type="match status" value="1"/>
</dbReference>
<dbReference type="SUPFAM" id="SSF51645">
    <property type="entry name" value="Malate synthase G"/>
    <property type="match status" value="1"/>
</dbReference>
<sequence>MSQTIAKNFYQVVKTAPKGRYKGIKRNYEVEDLLKLRGSIDIDYTLATRGANKLWQLLHTEPYIAALGALTGNQAVQMVRAGLKAIYLSGWQVAADANTAGDMYPDQSLYPANSGPELARKINRALRRADLVECVEAEDYKSQRDWYVPIVADAEAGFGGALNCFELMKAYIEAGASGVHFEDQLGSEKKCGHMGGKVLIPTAQHIRHLNAARLAADVCGVPTIIVARTDAESARLITSDIDERDHPFIDKHAGRTAEGFYRLREDNAIQSCIERAKSYAPYCDLIWMETSHPTLTDAREFSEGVRKEFPDKLFAYNCSPSFNWRQHLRPSDMEKFQRELGAMGFKYQFITLAGFHTNNFSVFDLARNYKERGMAAYSELQEKEFAAEKFGYTAVKHQREVGTGYFDYVAQAAAGGISSTTALKGSTEEAQFHTATASADEDEIVTITAPENAGDETILTPDALRFLRELHQKFEPRRHSLLAQRKILQYRLDQGDYFPDFDSTTKNIRDDLGWSGAEIPGDLLDRRVEITGPTDRKMVINALNSGAKVFMADFEDANSPTWRNQIEGQINLHEAIRGRIHYINPITKQEYSLKKNTAVLKVRPRGWHLPEKHVLINDKPMSASLFDFGLYLFHNAKALQEKGSGPYFYLPKLQNAQEAQLWADVFAFSEERLGLPKSTIKCTVLIEHLLATFQMDEIVHALKDYVVGMTSDFLRAYSLLSIKVAHQRKIFAMGGMAAQIPIKHDQTANEEALKAVRKDKEREASDGHDGTWVAHPGLVPVAQAVFDAHMKDGHNQILKQLPDFFTDNQRLTSPPEGVRTEAGFRRNISITLGYLDSWLRGTGCVPLYNLMEDAATAEISRAQLWQWLRHEARLEDGRTVDPQLVKMTIASETERRLVRAGSVVNRIPEASELLEKFVLEPELKTTPSSSLPSLNCQPIYVRWPRVKLNNQIDTNLSSSSIIENNLSFSDCQNFCNFELNPFNKNKYLQCSAINYFVGLTNHSNTCQLFSSEYVQHTDGYMEADD</sequence>
<evidence type="ECO:0000256" key="7">
    <source>
        <dbReference type="PIRSR" id="PIRSR601465-50"/>
    </source>
</evidence>
<dbReference type="NCBIfam" id="NF011645">
    <property type="entry name" value="PRK15063.1"/>
    <property type="match status" value="1"/>
</dbReference>
<dbReference type="SUPFAM" id="SSF51621">
    <property type="entry name" value="Phosphoenolpyruvate/pyruvate domain"/>
    <property type="match status" value="1"/>
</dbReference>
<dbReference type="PANTHER" id="PTHR21631">
    <property type="entry name" value="ISOCITRATE LYASE/MALATE SYNTHASE"/>
    <property type="match status" value="1"/>
</dbReference>
<dbReference type="Pfam" id="PF20659">
    <property type="entry name" value="MS_C"/>
    <property type="match status" value="1"/>
</dbReference>
<evidence type="ECO:0000256" key="5">
    <source>
        <dbReference type="ARBA" id="ARBA00023239"/>
    </source>
</evidence>
<dbReference type="PROSITE" id="PS50948">
    <property type="entry name" value="PAN"/>
    <property type="match status" value="1"/>
</dbReference>
<keyword evidence="2" id="KW-0329">Glyoxylate bypass</keyword>
<keyword evidence="4" id="KW-0808">Transferase</keyword>
<evidence type="ECO:0000313" key="10">
    <source>
        <dbReference type="WBParaSite" id="scf7180000422838.g9707"/>
    </source>
</evidence>
<keyword evidence="5" id="KW-0456">Lyase</keyword>
<evidence type="ECO:0000256" key="3">
    <source>
        <dbReference type="ARBA" id="ARBA00022532"/>
    </source>
</evidence>
<dbReference type="Gene3D" id="3.20.20.60">
    <property type="entry name" value="Phosphoenolpyruvate-binding domains"/>
    <property type="match status" value="1"/>
</dbReference>
<evidence type="ECO:0000259" key="8">
    <source>
        <dbReference type="PROSITE" id="PS50948"/>
    </source>
</evidence>
<dbReference type="GO" id="GO:0004451">
    <property type="term" value="F:isocitrate lyase activity"/>
    <property type="evidence" value="ECO:0007669"/>
    <property type="project" value="InterPro"/>
</dbReference>
<dbReference type="FunFam" id="1.20.1220.12:FF:000001">
    <property type="entry name" value="Malate synthase"/>
    <property type="match status" value="1"/>
</dbReference>